<keyword evidence="6" id="KW-1185">Reference proteome</keyword>
<dbReference type="OrthoDB" id="2213137at2759"/>
<feature type="transmembrane region" description="Helical" evidence="4">
    <location>
        <begin position="192"/>
        <end position="212"/>
    </location>
</feature>
<feature type="transmembrane region" description="Helical" evidence="4">
    <location>
        <begin position="135"/>
        <end position="152"/>
    </location>
</feature>
<accession>A0A9P7UPK7</accession>
<protein>
    <recommendedName>
        <fullName evidence="7">MFS general substrate transporter</fullName>
    </recommendedName>
</protein>
<keyword evidence="4" id="KW-1133">Transmembrane helix</keyword>
<feature type="transmembrane region" description="Helical" evidence="4">
    <location>
        <begin position="57"/>
        <end position="82"/>
    </location>
</feature>
<feature type="transmembrane region" description="Helical" evidence="4">
    <location>
        <begin position="272"/>
        <end position="295"/>
    </location>
</feature>
<dbReference type="PANTHER" id="PTHR11360:SF287">
    <property type="entry name" value="MFS MONOCARBOXYLATE TRANSPORTER"/>
    <property type="match status" value="1"/>
</dbReference>
<evidence type="ECO:0000256" key="4">
    <source>
        <dbReference type="SAM" id="Phobius"/>
    </source>
</evidence>
<dbReference type="PANTHER" id="PTHR11360">
    <property type="entry name" value="MONOCARBOXYLATE TRANSPORTER"/>
    <property type="match status" value="1"/>
</dbReference>
<dbReference type="EMBL" id="CM032188">
    <property type="protein sequence ID" value="KAG7088081.1"/>
    <property type="molecule type" value="Genomic_DNA"/>
</dbReference>
<dbReference type="InterPro" id="IPR011701">
    <property type="entry name" value="MFS"/>
</dbReference>
<organism evidence="5 6">
    <name type="scientific">Marasmius oreades</name>
    <name type="common">fairy-ring Marasmius</name>
    <dbReference type="NCBI Taxonomy" id="181124"/>
    <lineage>
        <taxon>Eukaryota</taxon>
        <taxon>Fungi</taxon>
        <taxon>Dikarya</taxon>
        <taxon>Basidiomycota</taxon>
        <taxon>Agaricomycotina</taxon>
        <taxon>Agaricomycetes</taxon>
        <taxon>Agaricomycetidae</taxon>
        <taxon>Agaricales</taxon>
        <taxon>Marasmiineae</taxon>
        <taxon>Marasmiaceae</taxon>
        <taxon>Marasmius</taxon>
    </lineage>
</organism>
<feature type="transmembrane region" description="Helical" evidence="4">
    <location>
        <begin position="102"/>
        <end position="123"/>
    </location>
</feature>
<feature type="transmembrane region" description="Helical" evidence="4">
    <location>
        <begin position="307"/>
        <end position="328"/>
    </location>
</feature>
<evidence type="ECO:0008006" key="7">
    <source>
        <dbReference type="Google" id="ProtNLM"/>
    </source>
</evidence>
<proteinExistence type="inferred from homology"/>
<dbReference type="GO" id="GO:0022857">
    <property type="term" value="F:transmembrane transporter activity"/>
    <property type="evidence" value="ECO:0007669"/>
    <property type="project" value="InterPro"/>
</dbReference>
<feature type="transmembrane region" description="Helical" evidence="4">
    <location>
        <begin position="158"/>
        <end position="180"/>
    </location>
</feature>
<evidence type="ECO:0000313" key="5">
    <source>
        <dbReference type="EMBL" id="KAG7088081.1"/>
    </source>
</evidence>
<comment type="similarity">
    <text evidence="2">Belongs to the major facilitator superfamily. Monocarboxylate porter (TC 2.A.1.13) family.</text>
</comment>
<gene>
    <name evidence="5" type="ORF">E1B28_012112</name>
</gene>
<dbReference type="RefSeq" id="XP_043004552.1">
    <property type="nucleotide sequence ID" value="XM_043157186.1"/>
</dbReference>
<feature type="transmembrane region" description="Helical" evidence="4">
    <location>
        <begin position="449"/>
        <end position="469"/>
    </location>
</feature>
<dbReference type="InterPro" id="IPR050327">
    <property type="entry name" value="Proton-linked_MCT"/>
</dbReference>
<keyword evidence="4" id="KW-0812">Transmembrane</keyword>
<evidence type="ECO:0000313" key="6">
    <source>
        <dbReference type="Proteomes" id="UP001049176"/>
    </source>
</evidence>
<feature type="transmembrane region" description="Helical" evidence="4">
    <location>
        <begin position="224"/>
        <end position="243"/>
    </location>
</feature>
<feature type="compositionally biased region" description="Basic and acidic residues" evidence="3">
    <location>
        <begin position="1"/>
        <end position="10"/>
    </location>
</feature>
<dbReference type="Gene3D" id="1.20.1250.20">
    <property type="entry name" value="MFS general substrate transporter like domains"/>
    <property type="match status" value="2"/>
</dbReference>
<dbReference type="SUPFAM" id="SSF103473">
    <property type="entry name" value="MFS general substrate transporter"/>
    <property type="match status" value="1"/>
</dbReference>
<sequence>MPSAETDRSTPIELSELRAGPASSVHDPGPGVDGGPSGDSAERLINLSSLPPVDRGFGAWSFLTAAFLIEAIVWSFPGAFGIFLEAYRSDPIYQQQKNSNLLLPLIGPLGSGIVYCSAPIGTVLTGKYPNYRRHAMWVGAVLSPVSLFAASYTTRLPLLVFLQGVINAFGGMLLYFPCIAYMSEWFVERRGFANGVIFAGTGLGGLILPLILPLFISSYGPQRTLRYVSIALFCLLLPVLPFAKGRLPYLRSRVSGPEPRGSTRGWLKSRTFWVLMCVNTLQGFGHFVPIVWLPTYATALRINPTQASITVAVLNGAAVFGGLLMGYLSDIMSPWVLALLSLILTSLTTFILWGIFSTTFGGLLAFGIVYGSLAGGWSSLWSSFTRPFANDDPRVVTIVLGYLALSRGIGNILSTPISSALSLSSNNTVFSTRHETIGFKVEDGKYEKMILYTGTCFTGAALIGLVGWIGDRRGRAGQETARSVAF</sequence>
<reference evidence="5" key="1">
    <citation type="journal article" date="2021" name="Genome Biol. Evol.">
        <title>The assembled and annotated genome of the fairy-ring fungus Marasmius oreades.</title>
        <authorList>
            <person name="Hiltunen M."/>
            <person name="Ament-Velasquez S.L."/>
            <person name="Johannesson H."/>
        </authorList>
    </citation>
    <scope>NUCLEOTIDE SEQUENCE</scope>
    <source>
        <strain evidence="5">03SP1</strain>
    </source>
</reference>
<dbReference type="GeneID" id="66081187"/>
<name>A0A9P7UPK7_9AGAR</name>
<comment type="caution">
    <text evidence="5">The sequence shown here is derived from an EMBL/GenBank/DDBJ whole genome shotgun (WGS) entry which is preliminary data.</text>
</comment>
<keyword evidence="4" id="KW-0472">Membrane</keyword>
<dbReference type="GO" id="GO:0016020">
    <property type="term" value="C:membrane"/>
    <property type="evidence" value="ECO:0007669"/>
    <property type="project" value="UniProtKB-SubCell"/>
</dbReference>
<dbReference type="InterPro" id="IPR036259">
    <property type="entry name" value="MFS_trans_sf"/>
</dbReference>
<dbReference type="Pfam" id="PF07690">
    <property type="entry name" value="MFS_1"/>
    <property type="match status" value="1"/>
</dbReference>
<evidence type="ECO:0000256" key="3">
    <source>
        <dbReference type="SAM" id="MobiDB-lite"/>
    </source>
</evidence>
<feature type="transmembrane region" description="Helical" evidence="4">
    <location>
        <begin position="335"/>
        <end position="356"/>
    </location>
</feature>
<dbReference type="Proteomes" id="UP001049176">
    <property type="component" value="Chromosome 8"/>
</dbReference>
<evidence type="ECO:0000256" key="1">
    <source>
        <dbReference type="ARBA" id="ARBA00004141"/>
    </source>
</evidence>
<comment type="subcellular location">
    <subcellularLocation>
        <location evidence="1">Membrane</location>
        <topology evidence="1">Multi-pass membrane protein</topology>
    </subcellularLocation>
</comment>
<feature type="region of interest" description="Disordered" evidence="3">
    <location>
        <begin position="1"/>
        <end position="38"/>
    </location>
</feature>
<dbReference type="KEGG" id="more:E1B28_012112"/>
<feature type="transmembrane region" description="Helical" evidence="4">
    <location>
        <begin position="362"/>
        <end position="383"/>
    </location>
</feature>
<evidence type="ECO:0000256" key="2">
    <source>
        <dbReference type="ARBA" id="ARBA00006727"/>
    </source>
</evidence>
<dbReference type="AlphaFoldDB" id="A0A9P7UPK7"/>